<dbReference type="EMBL" id="LWDV01000009">
    <property type="protein sequence ID" value="OCL26490.1"/>
    <property type="molecule type" value="Genomic_DNA"/>
</dbReference>
<dbReference type="Pfam" id="PF09701">
    <property type="entry name" value="Cas_Cmr5"/>
    <property type="match status" value="1"/>
</dbReference>
<name>A0A1C0A8E6_9FIRM</name>
<comment type="caution">
    <text evidence="6">The sequence shown here is derived from an EMBL/GenBank/DDBJ whole genome shotgun (WGS) entry which is preliminary data.</text>
</comment>
<keyword evidence="4" id="KW-0051">Antiviral defense</keyword>
<dbReference type="InterPro" id="IPR010160">
    <property type="entry name" value="CRISPR-assoc_prot_Cmr5"/>
</dbReference>
<accession>A0A1C0A8E6</accession>
<dbReference type="AlphaFoldDB" id="A0A1C0A8E6"/>
<dbReference type="NCBIfam" id="TIGR01881">
    <property type="entry name" value="cas_Cmr5"/>
    <property type="match status" value="1"/>
</dbReference>
<evidence type="ECO:0000313" key="6">
    <source>
        <dbReference type="EMBL" id="OCL26490.1"/>
    </source>
</evidence>
<keyword evidence="3" id="KW-0963">Cytoplasm</keyword>
<comment type="subcellular location">
    <subcellularLocation>
        <location evidence="1">Cytoplasm</location>
    </subcellularLocation>
</comment>
<dbReference type="OrthoDB" id="1716617at2"/>
<evidence type="ECO:0000313" key="7">
    <source>
        <dbReference type="Proteomes" id="UP000093514"/>
    </source>
</evidence>
<dbReference type="InterPro" id="IPR023101">
    <property type="entry name" value="AF1862-like_dom_sf"/>
</dbReference>
<evidence type="ECO:0000256" key="2">
    <source>
        <dbReference type="ARBA" id="ARBA00006161"/>
    </source>
</evidence>
<proteinExistence type="inferred from homology"/>
<evidence type="ECO:0000256" key="3">
    <source>
        <dbReference type="ARBA" id="ARBA00022490"/>
    </source>
</evidence>
<dbReference type="SUPFAM" id="SSF158568">
    <property type="entry name" value="AF1862-like"/>
    <property type="match status" value="1"/>
</dbReference>
<reference evidence="6 7" key="2">
    <citation type="submission" date="2016-08" db="EMBL/GenBank/DDBJ databases">
        <title>Orenia metallireducens sp. nov. strain Z6, a Novel Metal-reducing Firmicute from the Deep Subsurface.</title>
        <authorList>
            <person name="Maxim B.I."/>
            <person name="Kenneth K."/>
            <person name="Flynn T.M."/>
            <person name="Oloughlin E.J."/>
            <person name="Locke R.A."/>
            <person name="Weber J.R."/>
            <person name="Egan S.M."/>
            <person name="Mackie R.I."/>
            <person name="Cann I.K."/>
        </authorList>
    </citation>
    <scope>NUCLEOTIDE SEQUENCE [LARGE SCALE GENOMIC DNA]</scope>
    <source>
        <strain evidence="6 7">Z6</strain>
    </source>
</reference>
<dbReference type="GO" id="GO:0051607">
    <property type="term" value="P:defense response to virus"/>
    <property type="evidence" value="ECO:0007669"/>
    <property type="project" value="UniProtKB-KW"/>
</dbReference>
<dbReference type="Proteomes" id="UP000093514">
    <property type="component" value="Unassembled WGS sequence"/>
</dbReference>
<protein>
    <recommendedName>
        <fullName evidence="5">CRISPR type III-B/RAMP module-associated protein Cmr5</fullName>
    </recommendedName>
</protein>
<keyword evidence="7" id="KW-1185">Reference proteome</keyword>
<dbReference type="GO" id="GO:0005737">
    <property type="term" value="C:cytoplasm"/>
    <property type="evidence" value="ECO:0007669"/>
    <property type="project" value="UniProtKB-SubCell"/>
</dbReference>
<dbReference type="Gene3D" id="1.10.520.30">
    <property type="entry name" value="AF1862-like domain"/>
    <property type="match status" value="1"/>
</dbReference>
<comment type="similarity">
    <text evidence="2">Belongs to the CRISPR system Cmr5 family.</text>
</comment>
<sequence>MENKNVSLQISAYSYKCITEISDKKYKAKYKTIAKKLGQMILKNGLIQTLVFLHSKNKDEHKQLIKHLVKWWEKTSRLDGSLVTKEIDYEDEEMSTANQKALEKVTQLSSKNYKLYTKESLKLSIWLARLADGMIADEE</sequence>
<evidence type="ECO:0000256" key="5">
    <source>
        <dbReference type="ARBA" id="ARBA00030001"/>
    </source>
</evidence>
<dbReference type="RefSeq" id="WP_068718372.1">
    <property type="nucleotide sequence ID" value="NZ_LWDV01000009.1"/>
</dbReference>
<reference evidence="7" key="1">
    <citation type="submission" date="2016-07" db="EMBL/GenBank/DDBJ databases">
        <authorList>
            <person name="Florea S."/>
            <person name="Webb J.S."/>
            <person name="Jaromczyk J."/>
            <person name="Schardl C.L."/>
        </authorList>
    </citation>
    <scope>NUCLEOTIDE SEQUENCE [LARGE SCALE GENOMIC DNA]</scope>
    <source>
        <strain evidence="7">Z6</strain>
    </source>
</reference>
<gene>
    <name evidence="6" type="ORF">U472_10865</name>
</gene>
<organism evidence="6 7">
    <name type="scientific">Orenia metallireducens</name>
    <dbReference type="NCBI Taxonomy" id="1413210"/>
    <lineage>
        <taxon>Bacteria</taxon>
        <taxon>Bacillati</taxon>
        <taxon>Bacillota</taxon>
        <taxon>Clostridia</taxon>
        <taxon>Halanaerobiales</taxon>
        <taxon>Halobacteroidaceae</taxon>
        <taxon>Orenia</taxon>
    </lineage>
</organism>
<evidence type="ECO:0000256" key="4">
    <source>
        <dbReference type="ARBA" id="ARBA00023118"/>
    </source>
</evidence>
<evidence type="ECO:0000256" key="1">
    <source>
        <dbReference type="ARBA" id="ARBA00004496"/>
    </source>
</evidence>